<sequence>MWNVYFGEWSKGRLKRLSYLGYYVLLIVLVIAVAFGMIFAAGALENVMNGTILENQAALLEHFGIATLIGVVTFIIVVIVAQVNILAKRIRDMGLPAFWTIVGLIAVSVLLNILFPVQYTEISSAVLHTAAGTSTAFQAHNSIGSKVIQLFDLVVFLCLIFIPSDAFRKRTA</sequence>
<dbReference type="AlphaFoldDB" id="A0A1W1C021"/>
<feature type="transmembrane region" description="Helical" evidence="1">
    <location>
        <begin position="63"/>
        <end position="85"/>
    </location>
</feature>
<reference evidence="2" key="1">
    <citation type="submission" date="2016-10" db="EMBL/GenBank/DDBJ databases">
        <authorList>
            <person name="de Groot N.N."/>
        </authorList>
    </citation>
    <scope>NUCLEOTIDE SEQUENCE</scope>
</reference>
<protein>
    <submittedName>
        <fullName evidence="2">Uncharacterized protein</fullName>
    </submittedName>
</protein>
<gene>
    <name evidence="2" type="ORF">MNB_SV-10-550</name>
</gene>
<keyword evidence="1" id="KW-1133">Transmembrane helix</keyword>
<feature type="transmembrane region" description="Helical" evidence="1">
    <location>
        <begin position="97"/>
        <end position="115"/>
    </location>
</feature>
<organism evidence="2">
    <name type="scientific">hydrothermal vent metagenome</name>
    <dbReference type="NCBI Taxonomy" id="652676"/>
    <lineage>
        <taxon>unclassified sequences</taxon>
        <taxon>metagenomes</taxon>
        <taxon>ecological metagenomes</taxon>
    </lineage>
</organism>
<dbReference type="InterPro" id="IPR008523">
    <property type="entry name" value="DUF805"/>
</dbReference>
<accession>A0A1W1C021</accession>
<evidence type="ECO:0000256" key="1">
    <source>
        <dbReference type="SAM" id="Phobius"/>
    </source>
</evidence>
<keyword evidence="1" id="KW-0812">Transmembrane</keyword>
<feature type="transmembrane region" description="Helical" evidence="1">
    <location>
        <begin position="20"/>
        <end position="43"/>
    </location>
</feature>
<keyword evidence="1" id="KW-0472">Membrane</keyword>
<feature type="transmembrane region" description="Helical" evidence="1">
    <location>
        <begin position="147"/>
        <end position="167"/>
    </location>
</feature>
<dbReference type="GO" id="GO:0016020">
    <property type="term" value="C:membrane"/>
    <property type="evidence" value="ECO:0007669"/>
    <property type="project" value="InterPro"/>
</dbReference>
<evidence type="ECO:0000313" key="2">
    <source>
        <dbReference type="EMBL" id="SFV59106.1"/>
    </source>
</evidence>
<name>A0A1W1C021_9ZZZZ</name>
<dbReference type="Pfam" id="PF05656">
    <property type="entry name" value="DUF805"/>
    <property type="match status" value="1"/>
</dbReference>
<proteinExistence type="predicted"/>
<dbReference type="EMBL" id="FPHL01000018">
    <property type="protein sequence ID" value="SFV59106.1"/>
    <property type="molecule type" value="Genomic_DNA"/>
</dbReference>